<evidence type="ECO:0000256" key="1">
    <source>
        <dbReference type="SAM" id="MobiDB-lite"/>
    </source>
</evidence>
<keyword evidence="2" id="KW-0472">Membrane</keyword>
<keyword evidence="2" id="KW-1133">Transmembrane helix</keyword>
<dbReference type="EMBL" id="LAFY01000483">
    <property type="protein sequence ID" value="KJX97434.1"/>
    <property type="molecule type" value="Genomic_DNA"/>
</dbReference>
<keyword evidence="2" id="KW-0812">Transmembrane</keyword>
<evidence type="ECO:0000313" key="3">
    <source>
        <dbReference type="EMBL" id="KJX97434.1"/>
    </source>
</evidence>
<proteinExistence type="predicted"/>
<feature type="transmembrane region" description="Helical" evidence="2">
    <location>
        <begin position="37"/>
        <end position="61"/>
    </location>
</feature>
<name>A0A0F4GJ51_9PEZI</name>
<feature type="transmembrane region" description="Helical" evidence="2">
    <location>
        <begin position="12"/>
        <end position="31"/>
    </location>
</feature>
<protein>
    <submittedName>
        <fullName evidence="3">Uncharacterized protein</fullName>
    </submittedName>
</protein>
<dbReference type="Proteomes" id="UP000033647">
    <property type="component" value="Unassembled WGS sequence"/>
</dbReference>
<sequence>MYIYAAIHASDFIVWLVVAANVVVDNCYAYHDYAADAFILPFAIVLAVVDRAAVVTVAEIARPRKLAQPKRKDSKEKHSQRIDSKPPPHQLLLSQPLLIHDSVLGVPLHGVRILSRTSRLL</sequence>
<dbReference type="AlphaFoldDB" id="A0A0F4GJ51"/>
<evidence type="ECO:0000313" key="4">
    <source>
        <dbReference type="Proteomes" id="UP000033647"/>
    </source>
</evidence>
<reference evidence="3 4" key="1">
    <citation type="submission" date="2015-03" db="EMBL/GenBank/DDBJ databases">
        <title>RNA-seq based gene annotation and comparative genomics of four Zymoseptoria species reveal species-specific pathogenicity related genes and transposable element activity.</title>
        <authorList>
            <person name="Grandaubert J."/>
            <person name="Bhattacharyya A."/>
            <person name="Stukenbrock E.H."/>
        </authorList>
    </citation>
    <scope>NUCLEOTIDE SEQUENCE [LARGE SCALE GENOMIC DNA]</scope>
    <source>
        <strain evidence="3 4">Zb18110</strain>
    </source>
</reference>
<accession>A0A0F4GJ51</accession>
<evidence type="ECO:0000256" key="2">
    <source>
        <dbReference type="SAM" id="Phobius"/>
    </source>
</evidence>
<gene>
    <name evidence="3" type="ORF">TI39_contig491g00005</name>
</gene>
<feature type="compositionally biased region" description="Basic and acidic residues" evidence="1">
    <location>
        <begin position="70"/>
        <end position="86"/>
    </location>
</feature>
<organism evidence="3 4">
    <name type="scientific">Zymoseptoria brevis</name>
    <dbReference type="NCBI Taxonomy" id="1047168"/>
    <lineage>
        <taxon>Eukaryota</taxon>
        <taxon>Fungi</taxon>
        <taxon>Dikarya</taxon>
        <taxon>Ascomycota</taxon>
        <taxon>Pezizomycotina</taxon>
        <taxon>Dothideomycetes</taxon>
        <taxon>Dothideomycetidae</taxon>
        <taxon>Mycosphaerellales</taxon>
        <taxon>Mycosphaerellaceae</taxon>
        <taxon>Zymoseptoria</taxon>
    </lineage>
</organism>
<comment type="caution">
    <text evidence="3">The sequence shown here is derived from an EMBL/GenBank/DDBJ whole genome shotgun (WGS) entry which is preliminary data.</text>
</comment>
<feature type="region of interest" description="Disordered" evidence="1">
    <location>
        <begin position="66"/>
        <end position="89"/>
    </location>
</feature>
<keyword evidence="4" id="KW-1185">Reference proteome</keyword>